<dbReference type="Proteomes" id="UP000829694">
    <property type="component" value="Segment"/>
</dbReference>
<name>A0AAE7SXN0_9BBAC</name>
<evidence type="ECO:0000313" key="2">
    <source>
        <dbReference type="Proteomes" id="UP000829694"/>
    </source>
</evidence>
<reference evidence="1" key="1">
    <citation type="journal article" date="2020" name="Viruses">
        <title>Genome Analysis of a Novel Clade b Betabaculovirus Isolated from the Legume Pest Matsumuraeses phaseoli (Lepidoptera: Tortricidae).</title>
        <authorList>
            <person name="Shu R."/>
            <person name="Meng Q."/>
            <person name="Miao L."/>
            <person name="Liang H."/>
            <person name="Chen J."/>
            <person name="Xu Y."/>
            <person name="Cheng L."/>
            <person name="Jin W."/>
            <person name="Qin Q."/>
            <person name="Zhang H."/>
        </authorList>
    </citation>
    <scope>NUCLEOTIDE SEQUENCE</scope>
    <source>
        <strain evidence="1">IOZ01</strain>
    </source>
</reference>
<dbReference type="RefSeq" id="YP_010800754.1">
    <property type="nucleotide sequence ID" value="NC_076905.1"/>
</dbReference>
<gene>
    <name evidence="1" type="primary">Maph36</name>
    <name evidence="1" type="ORF">H4Q86_036</name>
</gene>
<dbReference type="GeneID" id="80539400"/>
<evidence type="ECO:0000313" key="1">
    <source>
        <dbReference type="EMBL" id="QOD39999.1"/>
    </source>
</evidence>
<dbReference type="EMBL" id="MT844067">
    <property type="protein sequence ID" value="QOD39999.1"/>
    <property type="molecule type" value="Genomic_DNA"/>
</dbReference>
<organism evidence="1 2">
    <name type="scientific">Matsumuraeses phaseoli granulovirus</name>
    <dbReference type="NCBI Taxonomy" id="2760664"/>
    <lineage>
        <taxon>Viruses</taxon>
        <taxon>Viruses incertae sedis</taxon>
        <taxon>Naldaviricetes</taxon>
        <taxon>Lefavirales</taxon>
        <taxon>Baculoviridae</taxon>
        <taxon>Betabaculovirus</taxon>
        <taxon>Betabaculovirus maphaseoli</taxon>
    </lineage>
</organism>
<sequence>MIKYQIIYLNYLQTNIIPFTQKHYVYLLKNRKTYEVWRGQKELLKKILSAECAAGEVVSITVIDCVWDLNCTTKHLIEVICTKVYDLSYIDEIMYMEQNRVINYEQKYVDKFVVKHCDDNETQ</sequence>
<protein>
    <submittedName>
        <fullName evidence="1">Maph36</fullName>
    </submittedName>
</protein>
<dbReference type="KEGG" id="vg:80539400"/>
<keyword evidence="2" id="KW-1185">Reference proteome</keyword>
<accession>A0AAE7SXN0</accession>
<proteinExistence type="predicted"/>